<reference evidence="1" key="1">
    <citation type="submission" date="2020-03" db="EMBL/GenBank/DDBJ databases">
        <title>The deep terrestrial virosphere.</title>
        <authorList>
            <person name="Holmfeldt K."/>
            <person name="Nilsson E."/>
            <person name="Simone D."/>
            <person name="Lopez-Fernandez M."/>
            <person name="Wu X."/>
            <person name="de Brujin I."/>
            <person name="Lundin D."/>
            <person name="Andersson A."/>
            <person name="Bertilsson S."/>
            <person name="Dopson M."/>
        </authorList>
    </citation>
    <scope>NUCLEOTIDE SEQUENCE</scope>
    <source>
        <strain evidence="1">TM448A04287</strain>
        <strain evidence="2">TM448B04948</strain>
    </source>
</reference>
<dbReference type="EMBL" id="MT144474">
    <property type="protein sequence ID" value="QJA54068.1"/>
    <property type="molecule type" value="Genomic_DNA"/>
</dbReference>
<proteinExistence type="predicted"/>
<name>A0A6H2A2S4_9ZZZZ</name>
<dbReference type="AlphaFoldDB" id="A0A6H2A2S4"/>
<evidence type="ECO:0000313" key="1">
    <source>
        <dbReference type="EMBL" id="QJA54068.1"/>
    </source>
</evidence>
<accession>A0A6H2A2S4</accession>
<organism evidence="1">
    <name type="scientific">viral metagenome</name>
    <dbReference type="NCBI Taxonomy" id="1070528"/>
    <lineage>
        <taxon>unclassified sequences</taxon>
        <taxon>metagenomes</taxon>
        <taxon>organismal metagenomes</taxon>
    </lineage>
</organism>
<sequence length="124" mass="14595">MITTCKRCGFKNYDPYLRLSACGHCHQDPYTKEPEVPFVEREGHLDEMERRKGQFLTKMATLMARQPGKTRAFGNFNGWRAPRNEEAIELVEKEMVTNYTPPHRPRRLSYQTAPWSMRVTESKE</sequence>
<gene>
    <name evidence="1" type="ORF">TM448A04287_0006</name>
    <name evidence="2" type="ORF">TM448B04948_0005</name>
</gene>
<dbReference type="EMBL" id="MT145114">
    <property type="protein sequence ID" value="QJI03731.1"/>
    <property type="molecule type" value="Genomic_DNA"/>
</dbReference>
<evidence type="ECO:0000313" key="2">
    <source>
        <dbReference type="EMBL" id="QJI03731.1"/>
    </source>
</evidence>
<protein>
    <submittedName>
        <fullName evidence="1">Uncharacterized protein</fullName>
    </submittedName>
</protein>